<sequence length="819" mass="85869">MIYFCAQKSRRDLVLTRSPLNGIDYAELPGERPGCGTQLAITFLKDARGLALGVNNVSVSGGTAITVTGVDAASDADPLVVVVTFSGTGDFSPYTLTLVATPGGNDAPAGLDPALSSITFSFKADCPSPADCLATTCCATPAAPPPDINYLAKDYPGFVQVMLDRMAALMPAWSETHAADMGVALVEALAYAADHLSYQQDAVSTEAYLGTARSRISLRRHARLVDYAIGEGCNARAWIFLNTTKDDQPVPAGTAFYVRTPGEPTVVRPTDLPHVAALQAGTQPVFSSLCDVTLQTEQNSLSFYTWSDTDCCLPAGATQATLSGHCATLNTGTVLMFEEVLGPLTGAAADADPTHRWAVRLTSVRLFDDGGATLADPLTGEAITEITWAAQDAPPFPLCLSVTLTNDDGTPAPIADVSLARGNLVPADHGVAVTGEALGVVPKLPLAAQAATGCTCDDGTSTAVALTAHARFYPELAQTLLTFAPPYDATAPASAFQSAGPDAAVPQITVSSDDARHWSAVPDLLESPGEAAAFVPEIEADGSVHLRFGDGQYGAAPAPGLQFTASYRVGNGSAGNVGRDSIVHMIWNPQFITIVRNPLAAAGGVDAESMETIRQYAPFSFQTQARCVTEDDYGAQASTFPGISEARGTLRWTGSWYSAFVSIEPDTTLTPQLAADTRRRLDLLRMLGVDVAAEAARIVGLAIVLRICVAPDHFRGDVYSALMRRFITGDQCDGQPGLLNAANFVFGQTIYASPLVAAAQAVDGVISATLAQFGRLDAPWVDGVAQGYLTLGRLEIARCDNDPNHLDRGTFTLLLDGGK</sequence>
<protein>
    <submittedName>
        <fullName evidence="1">Phage baseplate assembly protein</fullName>
    </submittedName>
</protein>
<evidence type="ECO:0000313" key="1">
    <source>
        <dbReference type="EMBL" id="PVX85128.1"/>
    </source>
</evidence>
<reference evidence="1 2" key="1">
    <citation type="submission" date="2018-05" db="EMBL/GenBank/DDBJ databases">
        <title>Genomic Encyclopedia of Type Strains, Phase IV (KMG-V): Genome sequencing to study the core and pangenomes of soil and plant-associated prokaryotes.</title>
        <authorList>
            <person name="Whitman W."/>
        </authorList>
    </citation>
    <scope>NUCLEOTIDE SEQUENCE [LARGE SCALE GENOMIC DNA]</scope>
    <source>
        <strain evidence="1 2">SCZa-39</strain>
    </source>
</reference>
<gene>
    <name evidence="1" type="ORF">C7402_104372</name>
</gene>
<accession>A0ABX5KV01</accession>
<dbReference type="RefSeq" id="WP_116610704.1">
    <property type="nucleotide sequence ID" value="NZ_QEOB01000004.1"/>
</dbReference>
<comment type="caution">
    <text evidence="1">The sequence shown here is derived from an EMBL/GenBank/DDBJ whole genome shotgun (WGS) entry which is preliminary data.</text>
</comment>
<keyword evidence="2" id="KW-1185">Reference proteome</keyword>
<dbReference type="Proteomes" id="UP000245712">
    <property type="component" value="Unassembled WGS sequence"/>
</dbReference>
<organism evidence="1 2">
    <name type="scientific">Paraburkholderia unamae</name>
    <dbReference type="NCBI Taxonomy" id="219649"/>
    <lineage>
        <taxon>Bacteria</taxon>
        <taxon>Pseudomonadati</taxon>
        <taxon>Pseudomonadota</taxon>
        <taxon>Betaproteobacteria</taxon>
        <taxon>Burkholderiales</taxon>
        <taxon>Burkholderiaceae</taxon>
        <taxon>Paraburkholderia</taxon>
    </lineage>
</organism>
<proteinExistence type="predicted"/>
<name>A0ABX5KV01_9BURK</name>
<evidence type="ECO:0000313" key="2">
    <source>
        <dbReference type="Proteomes" id="UP000245712"/>
    </source>
</evidence>
<dbReference type="EMBL" id="QEOB01000004">
    <property type="protein sequence ID" value="PVX85128.1"/>
    <property type="molecule type" value="Genomic_DNA"/>
</dbReference>